<gene>
    <name evidence="1" type="ORF">OOW_P131scaffold01381g62</name>
</gene>
<proteinExistence type="predicted"/>
<dbReference type="EMBL" id="JH794190">
    <property type="protein sequence ID" value="ELQ59162.1"/>
    <property type="molecule type" value="Genomic_DNA"/>
</dbReference>
<name>L7IT82_PYRO1</name>
<reference evidence="1" key="1">
    <citation type="journal article" date="2012" name="PLoS Genet.">
        <title>Comparative analysis of the genomes of two field isolates of the rice blast fungus Magnaporthe oryzae.</title>
        <authorList>
            <person name="Xue M."/>
            <person name="Yang J."/>
            <person name="Li Z."/>
            <person name="Hu S."/>
            <person name="Yao N."/>
            <person name="Dean R.A."/>
            <person name="Zhao W."/>
            <person name="Shen M."/>
            <person name="Zhang H."/>
            <person name="Li C."/>
            <person name="Liu L."/>
            <person name="Cao L."/>
            <person name="Xu X."/>
            <person name="Xing Y."/>
            <person name="Hsiang T."/>
            <person name="Zhang Z."/>
            <person name="Xu J.R."/>
            <person name="Peng Y.L."/>
        </authorList>
    </citation>
    <scope>NUCLEOTIDE SEQUENCE [LARGE SCALE GENOMIC DNA]</scope>
    <source>
        <strain evidence="1">P131</strain>
    </source>
</reference>
<organism>
    <name type="scientific">Pyricularia oryzae (strain P131)</name>
    <name type="common">Rice blast fungus</name>
    <name type="synonym">Magnaporthe oryzae</name>
    <dbReference type="NCBI Taxonomy" id="1143193"/>
    <lineage>
        <taxon>Eukaryota</taxon>
        <taxon>Fungi</taxon>
        <taxon>Dikarya</taxon>
        <taxon>Ascomycota</taxon>
        <taxon>Pezizomycotina</taxon>
        <taxon>Sordariomycetes</taxon>
        <taxon>Sordariomycetidae</taxon>
        <taxon>Magnaporthales</taxon>
        <taxon>Pyriculariaceae</taxon>
        <taxon>Pyricularia</taxon>
    </lineage>
</organism>
<accession>L7IT82</accession>
<dbReference type="AlphaFoldDB" id="L7IT82"/>
<protein>
    <submittedName>
        <fullName evidence="1">Uncharacterized protein</fullName>
    </submittedName>
</protein>
<evidence type="ECO:0000313" key="1">
    <source>
        <dbReference type="EMBL" id="ELQ59162.1"/>
    </source>
</evidence>
<sequence length="138" mass="14647">MFLKTKLDQKGLGGLLQGQDCVRLPPEALVDGADAECDLAHQAGKGKLAHKQVGALLVTPDLAQSEGARAIASRLLLWDRVASCFVKRGIGGQICGALLGSQSDRSTADFDKGSLLVNQQSLPGTKAAKWFSRVKIYN</sequence>